<accession>A0ACB9I5U6</accession>
<protein>
    <submittedName>
        <fullName evidence="1">Uncharacterized protein</fullName>
    </submittedName>
</protein>
<dbReference type="Proteomes" id="UP001056120">
    <property type="component" value="Linkage Group LG10"/>
</dbReference>
<name>A0ACB9I5U6_9ASTR</name>
<evidence type="ECO:0000313" key="1">
    <source>
        <dbReference type="EMBL" id="KAI3802437.1"/>
    </source>
</evidence>
<keyword evidence="2" id="KW-1185">Reference proteome</keyword>
<reference evidence="2" key="1">
    <citation type="journal article" date="2022" name="Mol. Ecol. Resour.">
        <title>The genomes of chicory, endive, great burdock and yacon provide insights into Asteraceae palaeo-polyploidization history and plant inulin production.</title>
        <authorList>
            <person name="Fan W."/>
            <person name="Wang S."/>
            <person name="Wang H."/>
            <person name="Wang A."/>
            <person name="Jiang F."/>
            <person name="Liu H."/>
            <person name="Zhao H."/>
            <person name="Xu D."/>
            <person name="Zhang Y."/>
        </authorList>
    </citation>
    <scope>NUCLEOTIDE SEQUENCE [LARGE SCALE GENOMIC DNA]</scope>
    <source>
        <strain evidence="2">cv. Yunnan</strain>
    </source>
</reference>
<gene>
    <name evidence="1" type="ORF">L1987_30569</name>
</gene>
<comment type="caution">
    <text evidence="1">The sequence shown here is derived from an EMBL/GenBank/DDBJ whole genome shotgun (WGS) entry which is preliminary data.</text>
</comment>
<evidence type="ECO:0000313" key="2">
    <source>
        <dbReference type="Proteomes" id="UP001056120"/>
    </source>
</evidence>
<proteinExistence type="predicted"/>
<dbReference type="EMBL" id="CM042027">
    <property type="protein sequence ID" value="KAI3802437.1"/>
    <property type="molecule type" value="Genomic_DNA"/>
</dbReference>
<sequence>MMSSGCVDRPDEGTVMRACCVNPESGQGVLLDTSKRCVGVSWLGSGVTRIGVRAFHTRTVRRDAHARGNAERPVKTTTAAGETASVMGVVLALLVLNVIRTSVGDIPRGAMIGKTGWKRRAVPAVRDFPP</sequence>
<reference evidence="1 2" key="2">
    <citation type="journal article" date="2022" name="Mol. Ecol. Resour.">
        <title>The genomes of chicory, endive, great burdock and yacon provide insights into Asteraceae paleo-polyploidization history and plant inulin production.</title>
        <authorList>
            <person name="Fan W."/>
            <person name="Wang S."/>
            <person name="Wang H."/>
            <person name="Wang A."/>
            <person name="Jiang F."/>
            <person name="Liu H."/>
            <person name="Zhao H."/>
            <person name="Xu D."/>
            <person name="Zhang Y."/>
        </authorList>
    </citation>
    <scope>NUCLEOTIDE SEQUENCE [LARGE SCALE GENOMIC DNA]</scope>
    <source>
        <strain evidence="2">cv. Yunnan</strain>
        <tissue evidence="1">Leaves</tissue>
    </source>
</reference>
<organism evidence="1 2">
    <name type="scientific">Smallanthus sonchifolius</name>
    <dbReference type="NCBI Taxonomy" id="185202"/>
    <lineage>
        <taxon>Eukaryota</taxon>
        <taxon>Viridiplantae</taxon>
        <taxon>Streptophyta</taxon>
        <taxon>Embryophyta</taxon>
        <taxon>Tracheophyta</taxon>
        <taxon>Spermatophyta</taxon>
        <taxon>Magnoliopsida</taxon>
        <taxon>eudicotyledons</taxon>
        <taxon>Gunneridae</taxon>
        <taxon>Pentapetalae</taxon>
        <taxon>asterids</taxon>
        <taxon>campanulids</taxon>
        <taxon>Asterales</taxon>
        <taxon>Asteraceae</taxon>
        <taxon>Asteroideae</taxon>
        <taxon>Heliantheae alliance</taxon>
        <taxon>Millerieae</taxon>
        <taxon>Smallanthus</taxon>
    </lineage>
</organism>